<dbReference type="AlphaFoldDB" id="A0A852ZG68"/>
<name>A0A852ZG68_9ACTN</name>
<dbReference type="EMBL" id="JACBZH010000001">
    <property type="protein sequence ID" value="NYH87990.1"/>
    <property type="molecule type" value="Genomic_DNA"/>
</dbReference>
<proteinExistence type="predicted"/>
<dbReference type="InterPro" id="IPR034660">
    <property type="entry name" value="DinB/YfiT-like"/>
</dbReference>
<dbReference type="Proteomes" id="UP000579605">
    <property type="component" value="Unassembled WGS sequence"/>
</dbReference>
<evidence type="ECO:0000313" key="1">
    <source>
        <dbReference type="EMBL" id="NYH87990.1"/>
    </source>
</evidence>
<gene>
    <name evidence="1" type="ORF">F4554_000628</name>
</gene>
<accession>A0A852ZG68</accession>
<dbReference type="Pfam" id="PF04978">
    <property type="entry name" value="MST"/>
    <property type="match status" value="1"/>
</dbReference>
<reference evidence="1 2" key="1">
    <citation type="submission" date="2020-07" db="EMBL/GenBank/DDBJ databases">
        <title>Sequencing the genomes of 1000 actinobacteria strains.</title>
        <authorList>
            <person name="Klenk H.-P."/>
        </authorList>
    </citation>
    <scope>NUCLEOTIDE SEQUENCE [LARGE SCALE GENOMIC DNA]</scope>
    <source>
        <strain evidence="1 2">DSM 18448</strain>
    </source>
</reference>
<comment type="caution">
    <text evidence="1">The sequence shown here is derived from an EMBL/GenBank/DDBJ whole genome shotgun (WGS) entry which is preliminary data.</text>
</comment>
<keyword evidence="2" id="KW-1185">Reference proteome</keyword>
<dbReference type="SUPFAM" id="SSF109854">
    <property type="entry name" value="DinB/YfiT-like putative metalloenzymes"/>
    <property type="match status" value="1"/>
</dbReference>
<evidence type="ECO:0000313" key="2">
    <source>
        <dbReference type="Proteomes" id="UP000579605"/>
    </source>
</evidence>
<evidence type="ECO:0008006" key="3">
    <source>
        <dbReference type="Google" id="ProtNLM"/>
    </source>
</evidence>
<sequence>MSTWTTPERPEPPNNPIDERAALEDRLEYQRTTLLLKCGGLTPEQLALRSVPPSTLSLLGLVRHLSGVEAWFHSYDGQPDHLYFWDYVPGSTEGCDEVDITRAADDLASYQASVARSRAAVAGRSLDEASPGEDYTLRWIYLHMIEEYARHNGHADFLRERIDGATGE</sequence>
<dbReference type="InterPro" id="IPR007061">
    <property type="entry name" value="MST-like"/>
</dbReference>
<dbReference type="RefSeq" id="WP_179785964.1">
    <property type="nucleotide sequence ID" value="NZ_BAAARR010000004.1"/>
</dbReference>
<dbReference type="Gene3D" id="1.20.120.450">
    <property type="entry name" value="dinb family like domain"/>
    <property type="match status" value="1"/>
</dbReference>
<organism evidence="1 2">
    <name type="scientific">Actinopolymorpha rutila</name>
    <dbReference type="NCBI Taxonomy" id="446787"/>
    <lineage>
        <taxon>Bacteria</taxon>
        <taxon>Bacillati</taxon>
        <taxon>Actinomycetota</taxon>
        <taxon>Actinomycetes</taxon>
        <taxon>Propionibacteriales</taxon>
        <taxon>Actinopolymorphaceae</taxon>
        <taxon>Actinopolymorpha</taxon>
    </lineage>
</organism>
<protein>
    <recommendedName>
        <fullName evidence="3">DinB superfamily protein</fullName>
    </recommendedName>
</protein>